<dbReference type="OrthoDB" id="7629232at2"/>
<name>A0A6I4TL80_9SPHN</name>
<evidence type="ECO:0000313" key="4">
    <source>
        <dbReference type="Proteomes" id="UP000432727"/>
    </source>
</evidence>
<evidence type="ECO:0000256" key="2">
    <source>
        <dbReference type="SAM" id="SignalP"/>
    </source>
</evidence>
<reference evidence="3 4" key="1">
    <citation type="submission" date="2019-12" db="EMBL/GenBank/DDBJ databases">
        <title>Genomic-based taxomic classification of the family Erythrobacteraceae.</title>
        <authorList>
            <person name="Xu L."/>
        </authorList>
    </citation>
    <scope>NUCLEOTIDE SEQUENCE [LARGE SCALE GENOMIC DNA]</scope>
    <source>
        <strain evidence="3 4">JCM 12189</strain>
    </source>
</reference>
<feature type="region of interest" description="Disordered" evidence="1">
    <location>
        <begin position="27"/>
        <end position="51"/>
    </location>
</feature>
<proteinExistence type="predicted"/>
<feature type="signal peptide" evidence="2">
    <location>
        <begin position="1"/>
        <end position="19"/>
    </location>
</feature>
<gene>
    <name evidence="3" type="ORF">GRI34_06175</name>
</gene>
<dbReference type="RefSeq" id="WP_160595189.1">
    <property type="nucleotide sequence ID" value="NZ_WTYI01000001.1"/>
</dbReference>
<keyword evidence="4" id="KW-1185">Reference proteome</keyword>
<dbReference type="Proteomes" id="UP000432727">
    <property type="component" value="Unassembled WGS sequence"/>
</dbReference>
<evidence type="ECO:0008006" key="5">
    <source>
        <dbReference type="Google" id="ProtNLM"/>
    </source>
</evidence>
<evidence type="ECO:0000256" key="1">
    <source>
        <dbReference type="SAM" id="MobiDB-lite"/>
    </source>
</evidence>
<accession>A0A6I4TL80</accession>
<comment type="caution">
    <text evidence="3">The sequence shown here is derived from an EMBL/GenBank/DDBJ whole genome shotgun (WGS) entry which is preliminary data.</text>
</comment>
<dbReference type="PROSITE" id="PS51257">
    <property type="entry name" value="PROKAR_LIPOPROTEIN"/>
    <property type="match status" value="1"/>
</dbReference>
<keyword evidence="2" id="KW-0732">Signal</keyword>
<dbReference type="EMBL" id="WTYI01000001">
    <property type="protein sequence ID" value="MXO96009.1"/>
    <property type="molecule type" value="Genomic_DNA"/>
</dbReference>
<evidence type="ECO:0000313" key="3">
    <source>
        <dbReference type="EMBL" id="MXO96009.1"/>
    </source>
</evidence>
<sequence length="187" mass="19392">MKPIYGQFAAACALTIGLAACIPPSPEPTPAPSPAPVSTPSPTPTPTPTPVPQAPVTANWIDAPQTSGNWSYGTVDGGTIARFSGRNGGPLFAIGCMRGSARMAMIRYQAGSSATPAMTIRTETATRTLAARQGDSASSLAADVQARDPLLDAMALTRGRFAVETSNSSPLYLPAWSEVTRVIEDCR</sequence>
<feature type="chain" id="PRO_5026170627" description="Lipoprotein" evidence="2">
    <location>
        <begin position="20"/>
        <end position="187"/>
    </location>
</feature>
<protein>
    <recommendedName>
        <fullName evidence="5">Lipoprotein</fullName>
    </recommendedName>
</protein>
<dbReference type="AlphaFoldDB" id="A0A6I4TL80"/>
<organism evidence="3 4">
    <name type="scientific">Qipengyuania aquimaris</name>
    <dbReference type="NCBI Taxonomy" id="255984"/>
    <lineage>
        <taxon>Bacteria</taxon>
        <taxon>Pseudomonadati</taxon>
        <taxon>Pseudomonadota</taxon>
        <taxon>Alphaproteobacteria</taxon>
        <taxon>Sphingomonadales</taxon>
        <taxon>Erythrobacteraceae</taxon>
        <taxon>Qipengyuania</taxon>
    </lineage>
</organism>